<dbReference type="PANTHER" id="PTHR10173:SF59">
    <property type="entry name" value="PEPTIDE METHIONINE SULFOXIDE REDUCTASE MSRA_MSRB"/>
    <property type="match status" value="1"/>
</dbReference>
<comment type="similarity">
    <text evidence="2">In the N-terminal section; belongs to the MsrA Met sulfoxide reductase family.</text>
</comment>
<dbReference type="Pfam" id="PF01625">
    <property type="entry name" value="PMSR"/>
    <property type="match status" value="1"/>
</dbReference>
<feature type="active site" evidence="9">
    <location>
        <position position="14"/>
    </location>
</feature>
<dbReference type="Gene3D" id="3.30.1060.10">
    <property type="entry name" value="Peptide methionine sulphoxide reductase MsrA"/>
    <property type="match status" value="1"/>
</dbReference>
<comment type="catalytic activity">
    <reaction evidence="6 9">
        <text>L-methionyl-[protein] + [thioredoxin]-disulfide + H2O = L-methionyl-(S)-S-oxide-[protein] + [thioredoxin]-dithiol</text>
        <dbReference type="Rhea" id="RHEA:14217"/>
        <dbReference type="Rhea" id="RHEA-COMP:10698"/>
        <dbReference type="Rhea" id="RHEA-COMP:10700"/>
        <dbReference type="Rhea" id="RHEA-COMP:12313"/>
        <dbReference type="Rhea" id="RHEA-COMP:12315"/>
        <dbReference type="ChEBI" id="CHEBI:15377"/>
        <dbReference type="ChEBI" id="CHEBI:16044"/>
        <dbReference type="ChEBI" id="CHEBI:29950"/>
        <dbReference type="ChEBI" id="CHEBI:44120"/>
        <dbReference type="ChEBI" id="CHEBI:50058"/>
        <dbReference type="EC" id="1.8.4.11"/>
    </reaction>
</comment>
<dbReference type="Proteomes" id="UP000199652">
    <property type="component" value="Unassembled WGS sequence"/>
</dbReference>
<dbReference type="GO" id="GO:0033744">
    <property type="term" value="F:L-methionine:thioredoxin-disulfide S-oxidoreductase activity"/>
    <property type="evidence" value="ECO:0007669"/>
    <property type="project" value="RHEA"/>
</dbReference>
<evidence type="ECO:0000256" key="2">
    <source>
        <dbReference type="ARBA" id="ARBA00011017"/>
    </source>
</evidence>
<comment type="similarity">
    <text evidence="9">Belongs to the MsrA Met sulfoxide reductase family.</text>
</comment>
<comment type="function">
    <text evidence="5 9">Has an important function as a repair enzyme for proteins that have been inactivated by oxidation. Catalyzes the reversible oxidation-reduction of methionine sulfoxide in proteins to methionine.</text>
</comment>
<dbReference type="InterPro" id="IPR002579">
    <property type="entry name" value="Met_Sox_Rdtase_MsrB_dom"/>
</dbReference>
<dbReference type="NCBIfam" id="TIGR00401">
    <property type="entry name" value="msrA"/>
    <property type="match status" value="1"/>
</dbReference>
<evidence type="ECO:0000313" key="12">
    <source>
        <dbReference type="Proteomes" id="UP000199652"/>
    </source>
</evidence>
<keyword evidence="3 9" id="KW-0560">Oxidoreductase</keyword>
<dbReference type="FunFam" id="2.170.150.20:FF:000003">
    <property type="entry name" value="Peptide methionine sulfoxide reductase MsrB"/>
    <property type="match status" value="1"/>
</dbReference>
<dbReference type="SUPFAM" id="SSF51316">
    <property type="entry name" value="Mss4-like"/>
    <property type="match status" value="1"/>
</dbReference>
<evidence type="ECO:0000259" key="10">
    <source>
        <dbReference type="PROSITE" id="PS51790"/>
    </source>
</evidence>
<reference evidence="12" key="1">
    <citation type="submission" date="2016-10" db="EMBL/GenBank/DDBJ databases">
        <authorList>
            <person name="Varghese N."/>
            <person name="Submissions S."/>
        </authorList>
    </citation>
    <scope>NUCLEOTIDE SEQUENCE [LARGE SCALE GENOMIC DNA]</scope>
    <source>
        <strain evidence="12">VPI 5359</strain>
    </source>
</reference>
<dbReference type="InterPro" id="IPR036509">
    <property type="entry name" value="Met_Sox_Rdtase_MsrA_sf"/>
</dbReference>
<evidence type="ECO:0000256" key="3">
    <source>
        <dbReference type="ARBA" id="ARBA00023002"/>
    </source>
</evidence>
<feature type="domain" description="MsrB" evidence="10">
    <location>
        <begin position="181"/>
        <end position="304"/>
    </location>
</feature>
<dbReference type="AlphaFoldDB" id="A0A1H3E5C5"/>
<keyword evidence="12" id="KW-1185">Reference proteome</keyword>
<dbReference type="SUPFAM" id="SSF55068">
    <property type="entry name" value="Peptide methionine sulfoxide reductase"/>
    <property type="match status" value="1"/>
</dbReference>
<dbReference type="Gene3D" id="2.170.150.20">
    <property type="entry name" value="Peptide methionine sulfoxide reductase"/>
    <property type="match status" value="1"/>
</dbReference>
<keyword evidence="4" id="KW-0511">Multifunctional enzyme</keyword>
<evidence type="ECO:0000256" key="1">
    <source>
        <dbReference type="ARBA" id="ARBA00008076"/>
    </source>
</evidence>
<dbReference type="InterPro" id="IPR002569">
    <property type="entry name" value="Met_Sox_Rdtase_MsrA_dom"/>
</dbReference>
<evidence type="ECO:0000256" key="7">
    <source>
        <dbReference type="ARBA" id="ARBA00048488"/>
    </source>
</evidence>
<dbReference type="PROSITE" id="PS51790">
    <property type="entry name" value="MSRB"/>
    <property type="match status" value="1"/>
</dbReference>
<dbReference type="InterPro" id="IPR028427">
    <property type="entry name" value="Met_Sox_Rdtase_MsrB"/>
</dbReference>
<dbReference type="NCBIfam" id="TIGR00357">
    <property type="entry name" value="peptide-methionine (R)-S-oxide reductase MsrB"/>
    <property type="match status" value="1"/>
</dbReference>
<evidence type="ECO:0000256" key="9">
    <source>
        <dbReference type="HAMAP-Rule" id="MF_01401"/>
    </source>
</evidence>
<dbReference type="GO" id="GO:0005737">
    <property type="term" value="C:cytoplasm"/>
    <property type="evidence" value="ECO:0007669"/>
    <property type="project" value="TreeGrafter"/>
</dbReference>
<name>A0A1H3E5C5_EUBBA</name>
<dbReference type="EMBL" id="FNOU01000006">
    <property type="protein sequence ID" value="SDX73943.1"/>
    <property type="molecule type" value="Genomic_DNA"/>
</dbReference>
<evidence type="ECO:0000313" key="11">
    <source>
        <dbReference type="EMBL" id="SDX73943.1"/>
    </source>
</evidence>
<accession>A0A1H3E5C5</accession>
<dbReference type="GO" id="GO:0006979">
    <property type="term" value="P:response to oxidative stress"/>
    <property type="evidence" value="ECO:0007669"/>
    <property type="project" value="InterPro"/>
</dbReference>
<dbReference type="GO" id="GO:0030091">
    <property type="term" value="P:protein repair"/>
    <property type="evidence" value="ECO:0007669"/>
    <property type="project" value="InterPro"/>
</dbReference>
<dbReference type="STRING" id="1528.SAMN04488579_106113"/>
<dbReference type="EC" id="1.8.4.11" evidence="9"/>
<organism evidence="11 12">
    <name type="scientific">Eubacterium barkeri</name>
    <name type="common">Clostridium barkeri</name>
    <dbReference type="NCBI Taxonomy" id="1528"/>
    <lineage>
        <taxon>Bacteria</taxon>
        <taxon>Bacillati</taxon>
        <taxon>Bacillota</taxon>
        <taxon>Clostridia</taxon>
        <taxon>Eubacteriales</taxon>
        <taxon>Eubacteriaceae</taxon>
        <taxon>Eubacterium</taxon>
    </lineage>
</organism>
<evidence type="ECO:0000256" key="4">
    <source>
        <dbReference type="ARBA" id="ARBA00023268"/>
    </source>
</evidence>
<comment type="similarity">
    <text evidence="1">In the C-terminal section; belongs to the MsrB Met sulfoxide reductase family.</text>
</comment>
<dbReference type="HAMAP" id="MF_01401">
    <property type="entry name" value="MsrA"/>
    <property type="match status" value="1"/>
</dbReference>
<dbReference type="PANTHER" id="PTHR10173">
    <property type="entry name" value="METHIONINE SULFOXIDE REDUCTASE"/>
    <property type="match status" value="1"/>
</dbReference>
<gene>
    <name evidence="9" type="primary">msrA</name>
    <name evidence="11" type="ORF">SAMN04488579_106113</name>
</gene>
<dbReference type="InterPro" id="IPR011057">
    <property type="entry name" value="Mss4-like_sf"/>
</dbReference>
<dbReference type="Pfam" id="PF01641">
    <property type="entry name" value="SelR"/>
    <property type="match status" value="1"/>
</dbReference>
<evidence type="ECO:0000256" key="6">
    <source>
        <dbReference type="ARBA" id="ARBA00047806"/>
    </source>
</evidence>
<sequence>METKGLKIIFAGGCFWGLQKLMDGLPGVLETRAGYANGRGAADAQYERVCGGETGFKEAVEVIYNPLKIALDTLLSVFFEVIDPTVADRQGNDVGHQYQTGVYYLDAAQKTAVERAAAEVAAGGKPFMVEIGPLENFYPAEEYHQHYLDKNPGGYCHISLEKMAKARDLASRLSRFVKPSEETLRHTLDEMQYAVTQEDGTEPPFSSPLWDADKPGIYVDVVTGEPLFSSKDKFQSTCGWPSFSAPIAQSGVTEQRDHRHGMVRTEVRSRRGNSHLGHVFRGSAEGPQGVRYCINGAALRFIPLDKMVEAGYGDLVDAVR</sequence>
<dbReference type="GO" id="GO:0008113">
    <property type="term" value="F:peptide-methionine (S)-S-oxide reductase activity"/>
    <property type="evidence" value="ECO:0007669"/>
    <property type="project" value="UniProtKB-UniRule"/>
</dbReference>
<comment type="catalytic activity">
    <reaction evidence="7">
        <text>L-methionyl-[protein] + [thioredoxin]-disulfide + H2O = L-methionyl-(R)-S-oxide-[protein] + [thioredoxin]-dithiol</text>
        <dbReference type="Rhea" id="RHEA:24164"/>
        <dbReference type="Rhea" id="RHEA-COMP:10698"/>
        <dbReference type="Rhea" id="RHEA-COMP:10700"/>
        <dbReference type="Rhea" id="RHEA-COMP:12313"/>
        <dbReference type="Rhea" id="RHEA-COMP:12314"/>
        <dbReference type="ChEBI" id="CHEBI:15377"/>
        <dbReference type="ChEBI" id="CHEBI:16044"/>
        <dbReference type="ChEBI" id="CHEBI:29950"/>
        <dbReference type="ChEBI" id="CHEBI:45764"/>
        <dbReference type="ChEBI" id="CHEBI:50058"/>
        <dbReference type="EC" id="1.8.4.12"/>
    </reaction>
</comment>
<evidence type="ECO:0000256" key="5">
    <source>
        <dbReference type="ARBA" id="ARBA00024679"/>
    </source>
</evidence>
<dbReference type="OrthoDB" id="4174719at2"/>
<evidence type="ECO:0000256" key="8">
    <source>
        <dbReference type="ARBA" id="ARBA00048782"/>
    </source>
</evidence>
<dbReference type="GO" id="GO:0033743">
    <property type="term" value="F:peptide-methionine (R)-S-oxide reductase activity"/>
    <property type="evidence" value="ECO:0007669"/>
    <property type="project" value="UniProtKB-EC"/>
</dbReference>
<dbReference type="RefSeq" id="WP_143024206.1">
    <property type="nucleotide sequence ID" value="NZ_FNOU01000006.1"/>
</dbReference>
<proteinExistence type="inferred from homology"/>
<comment type="catalytic activity">
    <reaction evidence="8 9">
        <text>[thioredoxin]-disulfide + L-methionine + H2O = L-methionine (S)-S-oxide + [thioredoxin]-dithiol</text>
        <dbReference type="Rhea" id="RHEA:19993"/>
        <dbReference type="Rhea" id="RHEA-COMP:10698"/>
        <dbReference type="Rhea" id="RHEA-COMP:10700"/>
        <dbReference type="ChEBI" id="CHEBI:15377"/>
        <dbReference type="ChEBI" id="CHEBI:29950"/>
        <dbReference type="ChEBI" id="CHEBI:50058"/>
        <dbReference type="ChEBI" id="CHEBI:57844"/>
        <dbReference type="ChEBI" id="CHEBI:58772"/>
        <dbReference type="EC" id="1.8.4.11"/>
    </reaction>
</comment>
<protein>
    <recommendedName>
        <fullName evidence="9">Peptide methionine sulfoxide reductase MsrA</fullName>
        <shortName evidence="9">Protein-methionine-S-oxide reductase</shortName>
        <ecNumber evidence="9">1.8.4.11</ecNumber>
    </recommendedName>
    <alternativeName>
        <fullName evidence="9">Peptide-methionine (S)-S-oxide reductase</fullName>
        <shortName evidence="9">Peptide Met(O) reductase</shortName>
    </alternativeName>
</protein>